<evidence type="ECO:0000259" key="1">
    <source>
        <dbReference type="PROSITE" id="PS50188"/>
    </source>
</evidence>
<dbReference type="EMBL" id="WBMW01000301">
    <property type="protein sequence ID" value="NXC38181.1"/>
    <property type="molecule type" value="Genomic_DNA"/>
</dbReference>
<dbReference type="InterPro" id="IPR003877">
    <property type="entry name" value="SPRY_dom"/>
</dbReference>
<dbReference type="InterPro" id="IPR006574">
    <property type="entry name" value="PRY"/>
</dbReference>
<dbReference type="InterPro" id="IPR043136">
    <property type="entry name" value="B30.2/SPRY_sf"/>
</dbReference>
<protein>
    <submittedName>
        <fullName evidence="2">BT2A2 protein</fullName>
    </submittedName>
</protein>
<feature type="domain" description="B30.2/SPRY" evidence="1">
    <location>
        <begin position="1"/>
        <end position="146"/>
    </location>
</feature>
<dbReference type="AlphaFoldDB" id="A0A851N7G7"/>
<dbReference type="InterPro" id="IPR003879">
    <property type="entry name" value="Butyrophylin_SPRY"/>
</dbReference>
<accession>A0A851N7G7</accession>
<feature type="non-terminal residue" evidence="2">
    <location>
        <position position="1"/>
    </location>
</feature>
<dbReference type="InterPro" id="IPR001870">
    <property type="entry name" value="B30.2/SPRY"/>
</dbReference>
<dbReference type="CDD" id="cd12888">
    <property type="entry name" value="SPRY_PRY_TRIM7_like"/>
    <property type="match status" value="1"/>
</dbReference>
<dbReference type="SUPFAM" id="SSF49899">
    <property type="entry name" value="Concanavalin A-like lectins/glucanases"/>
    <property type="match status" value="1"/>
</dbReference>
<reference evidence="2" key="1">
    <citation type="submission" date="2019-09" db="EMBL/GenBank/DDBJ databases">
        <title>Bird 10,000 Genomes (B10K) Project - Family phase.</title>
        <authorList>
            <person name="Zhang G."/>
        </authorList>
    </citation>
    <scope>NUCLEOTIDE SEQUENCE</scope>
    <source>
        <strain evidence="2">B10K-DU-001-08</strain>
        <tissue evidence="2">Muscle</tissue>
    </source>
</reference>
<dbReference type="PRINTS" id="PR01407">
    <property type="entry name" value="BUTYPHLNCDUF"/>
</dbReference>
<evidence type="ECO:0000313" key="2">
    <source>
        <dbReference type="EMBL" id="NXC38181.1"/>
    </source>
</evidence>
<organism evidence="2 3">
    <name type="scientific">Penelope pileata</name>
    <dbReference type="NCBI Taxonomy" id="1118817"/>
    <lineage>
        <taxon>Eukaryota</taxon>
        <taxon>Metazoa</taxon>
        <taxon>Chordata</taxon>
        <taxon>Craniata</taxon>
        <taxon>Vertebrata</taxon>
        <taxon>Euteleostomi</taxon>
        <taxon>Archelosauria</taxon>
        <taxon>Archosauria</taxon>
        <taxon>Dinosauria</taxon>
        <taxon>Saurischia</taxon>
        <taxon>Theropoda</taxon>
        <taxon>Coelurosauria</taxon>
        <taxon>Aves</taxon>
        <taxon>Neognathae</taxon>
        <taxon>Galloanserae</taxon>
        <taxon>Galliformes</taxon>
        <taxon>Cracidae</taxon>
        <taxon>Penelope</taxon>
    </lineage>
</organism>
<feature type="non-terminal residue" evidence="2">
    <location>
        <position position="146"/>
    </location>
</feature>
<name>A0A851N7G7_9GALL</name>
<dbReference type="PROSITE" id="PS50188">
    <property type="entry name" value="B302_SPRY"/>
    <property type="match status" value="1"/>
</dbReference>
<dbReference type="InterPro" id="IPR013320">
    <property type="entry name" value="ConA-like_dom_sf"/>
</dbReference>
<dbReference type="OrthoDB" id="9986391at2759"/>
<dbReference type="Proteomes" id="UP000613066">
    <property type="component" value="Unassembled WGS sequence"/>
</dbReference>
<dbReference type="SMART" id="SM00589">
    <property type="entry name" value="PRY"/>
    <property type="match status" value="1"/>
</dbReference>
<proteinExistence type="predicted"/>
<dbReference type="Pfam" id="PF00622">
    <property type="entry name" value="SPRY"/>
    <property type="match status" value="1"/>
</dbReference>
<comment type="caution">
    <text evidence="2">The sequence shown here is derived from an EMBL/GenBank/DDBJ whole genome shotgun (WGS) entry which is preliminary data.</text>
</comment>
<dbReference type="PANTHER" id="PTHR24103">
    <property type="entry name" value="E3 UBIQUITIN-PROTEIN LIGASE TRIM"/>
    <property type="match status" value="1"/>
</dbReference>
<gene>
    <name evidence="2" type="primary">Btn2a2_0</name>
    <name evidence="2" type="ORF">PENPIL_R03027</name>
</gene>
<dbReference type="Pfam" id="PF13765">
    <property type="entry name" value="PRY"/>
    <property type="match status" value="1"/>
</dbReference>
<dbReference type="Gene3D" id="2.60.120.920">
    <property type="match status" value="1"/>
</dbReference>
<keyword evidence="3" id="KW-1185">Reference proteome</keyword>
<dbReference type="InterPro" id="IPR050143">
    <property type="entry name" value="TRIM/RBCC"/>
</dbReference>
<sequence length="146" mass="16270">VTLDPATAHPRLLLSEDRRSVRWEYGLRTPPDGPERFDADPCVLGRQAFASGRHSWLVDLSMGHFCAVGVSRETLPRKGAVSFSPEGGIWAVQQWGFQNRALTSPPTPLELPRVPKKIRVSVDCEWGEVAFFDVENQSPIFTFPPA</sequence>
<evidence type="ECO:0000313" key="3">
    <source>
        <dbReference type="Proteomes" id="UP000613066"/>
    </source>
</evidence>
<dbReference type="FunFam" id="2.60.120.920:FF:000004">
    <property type="entry name" value="Butyrophilin subfamily 1 member A1"/>
    <property type="match status" value="1"/>
</dbReference>